<organism evidence="2 3">
    <name type="scientific">Sphaerobolus stellatus (strain SS14)</name>
    <dbReference type="NCBI Taxonomy" id="990650"/>
    <lineage>
        <taxon>Eukaryota</taxon>
        <taxon>Fungi</taxon>
        <taxon>Dikarya</taxon>
        <taxon>Basidiomycota</taxon>
        <taxon>Agaricomycotina</taxon>
        <taxon>Agaricomycetes</taxon>
        <taxon>Phallomycetidae</taxon>
        <taxon>Geastrales</taxon>
        <taxon>Sphaerobolaceae</taxon>
        <taxon>Sphaerobolus</taxon>
    </lineage>
</organism>
<sequence length="208" mass="22516">MNPDTSSKRANKSSNPSWLIPGEGLGTASHHAASQVAPTTPTRILKGRELNLVSRNHTHNETAAHAVLVERTKVGRKLQEILANIDGIRNQVMRLIPNYPTDNVVYNLISSLPGHPPIFKPEVVQLISSPPPRTSHAQARDATSLMEALAVNPSIMALAAAPNFNQEDADQYEEDLIAFHGHCNIADKALAEASAVLAQELESSDDEE</sequence>
<evidence type="ECO:0000256" key="1">
    <source>
        <dbReference type="SAM" id="MobiDB-lite"/>
    </source>
</evidence>
<protein>
    <submittedName>
        <fullName evidence="2">Unplaced genomic scaffold SPHSTscaffold_403, whole genome shotgun sequence</fullName>
    </submittedName>
</protein>
<evidence type="ECO:0000313" key="3">
    <source>
        <dbReference type="Proteomes" id="UP000054279"/>
    </source>
</evidence>
<evidence type="ECO:0000313" key="2">
    <source>
        <dbReference type="EMBL" id="KIJ24550.1"/>
    </source>
</evidence>
<dbReference type="Proteomes" id="UP000054279">
    <property type="component" value="Unassembled WGS sequence"/>
</dbReference>
<name>A0A0C9UH77_SPHS4</name>
<dbReference type="HOGENOM" id="CLU_114652_0_0_1"/>
<gene>
    <name evidence="2" type="ORF">M422DRAFT_274637</name>
</gene>
<accession>A0A0C9UH77</accession>
<dbReference type="EMBL" id="KN837478">
    <property type="protein sequence ID" value="KIJ24550.1"/>
    <property type="molecule type" value="Genomic_DNA"/>
</dbReference>
<feature type="region of interest" description="Disordered" evidence="1">
    <location>
        <begin position="1"/>
        <end position="39"/>
    </location>
</feature>
<reference evidence="2 3" key="1">
    <citation type="submission" date="2014-06" db="EMBL/GenBank/DDBJ databases">
        <title>Evolutionary Origins and Diversification of the Mycorrhizal Mutualists.</title>
        <authorList>
            <consortium name="DOE Joint Genome Institute"/>
            <consortium name="Mycorrhizal Genomics Consortium"/>
            <person name="Kohler A."/>
            <person name="Kuo A."/>
            <person name="Nagy L.G."/>
            <person name="Floudas D."/>
            <person name="Copeland A."/>
            <person name="Barry K.W."/>
            <person name="Cichocki N."/>
            <person name="Veneault-Fourrey C."/>
            <person name="LaButti K."/>
            <person name="Lindquist E.A."/>
            <person name="Lipzen A."/>
            <person name="Lundell T."/>
            <person name="Morin E."/>
            <person name="Murat C."/>
            <person name="Riley R."/>
            <person name="Ohm R."/>
            <person name="Sun H."/>
            <person name="Tunlid A."/>
            <person name="Henrissat B."/>
            <person name="Grigoriev I.V."/>
            <person name="Hibbett D.S."/>
            <person name="Martin F."/>
        </authorList>
    </citation>
    <scope>NUCLEOTIDE SEQUENCE [LARGE SCALE GENOMIC DNA]</scope>
    <source>
        <strain evidence="2 3">SS14</strain>
    </source>
</reference>
<keyword evidence="3" id="KW-1185">Reference proteome</keyword>
<proteinExistence type="predicted"/>
<dbReference type="AlphaFoldDB" id="A0A0C9UH77"/>